<feature type="transmembrane region" description="Helical" evidence="2">
    <location>
        <begin position="228"/>
        <end position="250"/>
    </location>
</feature>
<dbReference type="EMBL" id="JAVHJO010000001">
    <property type="protein sequence ID" value="KAK6544635.1"/>
    <property type="molecule type" value="Genomic_DNA"/>
</dbReference>
<keyword evidence="2" id="KW-1133">Transmembrane helix</keyword>
<gene>
    <name evidence="4" type="ORF">TWF694_001324</name>
</gene>
<accession>A0AAV9XS23</accession>
<feature type="region of interest" description="Disordered" evidence="1">
    <location>
        <begin position="176"/>
        <end position="222"/>
    </location>
</feature>
<feature type="compositionally biased region" description="Low complexity" evidence="1">
    <location>
        <begin position="177"/>
        <end position="197"/>
    </location>
</feature>
<sequence length="367" mass="38282">MTKLEFTALLLTLSTISQATTIKLTTAPPIPTAWTVSSSCFDPSSAVDVNGGVIWNVGCGKSYRQNCCPPSYSVGVIFATQTAAGSPTGSGGYGCPNGYVGNAVWGDFTGMPDTTGTRVCCPSGITFWSTFGAAKDALCYTQTPFSGSLKLSQDYWVSTYARPFFIAAQASGNVPASTTSSSGSDSTGIGATTGSSSQVAETTNSSAAKETSGTSSPENSKSGLGPGAIAGIVLGVVAGIALGIIAFIVFRRRRDLGMVMHVGGTEDPPVPPPANSQFYGQSNSSGIPNGVFKTPPPPEEIVFYEYNNQYSASELALTGAGRKEEGIINRRAELPNSRHERKASIFENAEKVPSHTEHEELLRRSGH</sequence>
<dbReference type="Proteomes" id="UP001365542">
    <property type="component" value="Unassembled WGS sequence"/>
</dbReference>
<dbReference type="PANTHER" id="PTHR16861">
    <property type="entry name" value="GLYCOPROTEIN 38"/>
    <property type="match status" value="1"/>
</dbReference>
<comment type="caution">
    <text evidence="4">The sequence shown here is derived from an EMBL/GenBank/DDBJ whole genome shotgun (WGS) entry which is preliminary data.</text>
</comment>
<feature type="signal peptide" evidence="3">
    <location>
        <begin position="1"/>
        <end position="19"/>
    </location>
</feature>
<evidence type="ECO:0000256" key="2">
    <source>
        <dbReference type="SAM" id="Phobius"/>
    </source>
</evidence>
<name>A0AAV9XS23_9PEZI</name>
<feature type="compositionally biased region" description="Polar residues" evidence="1">
    <location>
        <begin position="198"/>
        <end position="222"/>
    </location>
</feature>
<dbReference type="PANTHER" id="PTHR16861:SF4">
    <property type="entry name" value="SH3 DOMAIN PROTEIN (AFU_ORTHOLOGUE AFUA_1G13610)"/>
    <property type="match status" value="1"/>
</dbReference>
<keyword evidence="2" id="KW-0812">Transmembrane</keyword>
<keyword evidence="3" id="KW-0732">Signal</keyword>
<proteinExistence type="predicted"/>
<dbReference type="AlphaFoldDB" id="A0AAV9XS23"/>
<feature type="chain" id="PRO_5043765678" evidence="3">
    <location>
        <begin position="20"/>
        <end position="367"/>
    </location>
</feature>
<evidence type="ECO:0000313" key="5">
    <source>
        <dbReference type="Proteomes" id="UP001365542"/>
    </source>
</evidence>
<protein>
    <submittedName>
        <fullName evidence="4">Uncharacterized protein</fullName>
    </submittedName>
</protein>
<feature type="region of interest" description="Disordered" evidence="1">
    <location>
        <begin position="330"/>
        <end position="367"/>
    </location>
</feature>
<evidence type="ECO:0000256" key="1">
    <source>
        <dbReference type="SAM" id="MobiDB-lite"/>
    </source>
</evidence>
<keyword evidence="2" id="KW-0472">Membrane</keyword>
<evidence type="ECO:0000313" key="4">
    <source>
        <dbReference type="EMBL" id="KAK6544635.1"/>
    </source>
</evidence>
<evidence type="ECO:0000256" key="3">
    <source>
        <dbReference type="SAM" id="SignalP"/>
    </source>
</evidence>
<organism evidence="4 5">
    <name type="scientific">Orbilia ellipsospora</name>
    <dbReference type="NCBI Taxonomy" id="2528407"/>
    <lineage>
        <taxon>Eukaryota</taxon>
        <taxon>Fungi</taxon>
        <taxon>Dikarya</taxon>
        <taxon>Ascomycota</taxon>
        <taxon>Pezizomycotina</taxon>
        <taxon>Orbiliomycetes</taxon>
        <taxon>Orbiliales</taxon>
        <taxon>Orbiliaceae</taxon>
        <taxon>Orbilia</taxon>
    </lineage>
</organism>
<keyword evidence="5" id="KW-1185">Reference proteome</keyword>
<reference evidence="4 5" key="1">
    <citation type="submission" date="2019-10" db="EMBL/GenBank/DDBJ databases">
        <authorList>
            <person name="Palmer J.M."/>
        </authorList>
    </citation>
    <scope>NUCLEOTIDE SEQUENCE [LARGE SCALE GENOMIC DNA]</scope>
    <source>
        <strain evidence="4 5">TWF694</strain>
    </source>
</reference>